<keyword evidence="1" id="KW-0732">Signal</keyword>
<reference evidence="2 3" key="1">
    <citation type="submission" date="2024-10" db="EMBL/GenBank/DDBJ databases">
        <title>Updated reference genomes for cyclostephanoid diatoms.</title>
        <authorList>
            <person name="Roberts W.R."/>
            <person name="Alverson A.J."/>
        </authorList>
    </citation>
    <scope>NUCLEOTIDE SEQUENCE [LARGE SCALE GENOMIC DNA]</scope>
    <source>
        <strain evidence="2 3">AJA010-31</strain>
    </source>
</reference>
<dbReference type="Gene3D" id="3.40.50.150">
    <property type="entry name" value="Vaccinia Virus protein VP39"/>
    <property type="match status" value="1"/>
</dbReference>
<evidence type="ECO:0000313" key="2">
    <source>
        <dbReference type="EMBL" id="KAL3764656.1"/>
    </source>
</evidence>
<organism evidence="2 3">
    <name type="scientific">Cyclotella atomus</name>
    <dbReference type="NCBI Taxonomy" id="382360"/>
    <lineage>
        <taxon>Eukaryota</taxon>
        <taxon>Sar</taxon>
        <taxon>Stramenopiles</taxon>
        <taxon>Ochrophyta</taxon>
        <taxon>Bacillariophyta</taxon>
        <taxon>Coscinodiscophyceae</taxon>
        <taxon>Thalassiosirophycidae</taxon>
        <taxon>Stephanodiscales</taxon>
        <taxon>Stephanodiscaceae</taxon>
        <taxon>Cyclotella</taxon>
    </lineage>
</organism>
<evidence type="ECO:0000313" key="3">
    <source>
        <dbReference type="Proteomes" id="UP001530400"/>
    </source>
</evidence>
<proteinExistence type="predicted"/>
<dbReference type="InterPro" id="IPR029063">
    <property type="entry name" value="SAM-dependent_MTases_sf"/>
</dbReference>
<dbReference type="Proteomes" id="UP001530400">
    <property type="component" value="Unassembled WGS sequence"/>
</dbReference>
<name>A0ABD3MKQ4_9STRA</name>
<accession>A0ABD3MKQ4</accession>
<dbReference type="AlphaFoldDB" id="A0ABD3MKQ4"/>
<sequence>MLSLSLLMLHNCISCSCSDAHTLAFSFVSSQAWRKIQGPHETKFKIFSSVQPQTYSASATVHTRLDRPTAQQITDTILCPPEEERDRNNAGMQAFDTAPDQYRGNVIENNDPRTQFTYGEFPFDSFDLLVDRALELMGQTEKKNHQKSRNVMVDLGSGCGRLVLYAALTRCNEATQQREESSVDQHTIWDFHGIEIASKLHHLAVSSLQKGVDNELYGPASSNEIAESSNSKIAFHNGNALLVEDPYFPLQSSDGSDDNAEVSKEIQSIISQSTLVFAYSTVWETDPVKPFDPDLQAMILSPKWSQTLAGLCPSGCVAVTTDRALNPRAGWRLLDSMEVDNPSVWGSVGYISVLEK</sequence>
<keyword evidence="3" id="KW-1185">Reference proteome</keyword>
<evidence type="ECO:0008006" key="4">
    <source>
        <dbReference type="Google" id="ProtNLM"/>
    </source>
</evidence>
<gene>
    <name evidence="2" type="ORF">ACHAWO_010460</name>
</gene>
<evidence type="ECO:0000256" key="1">
    <source>
        <dbReference type="SAM" id="SignalP"/>
    </source>
</evidence>
<comment type="caution">
    <text evidence="2">The sequence shown here is derived from an EMBL/GenBank/DDBJ whole genome shotgun (WGS) entry which is preliminary data.</text>
</comment>
<dbReference type="EMBL" id="JALLPJ020001415">
    <property type="protein sequence ID" value="KAL3764656.1"/>
    <property type="molecule type" value="Genomic_DNA"/>
</dbReference>
<protein>
    <recommendedName>
        <fullName evidence="4">DOT1 domain-containing protein</fullName>
    </recommendedName>
</protein>
<feature type="chain" id="PRO_5044882714" description="DOT1 domain-containing protein" evidence="1">
    <location>
        <begin position="21"/>
        <end position="356"/>
    </location>
</feature>
<feature type="signal peptide" evidence="1">
    <location>
        <begin position="1"/>
        <end position="20"/>
    </location>
</feature>